<dbReference type="Pfam" id="PF14368">
    <property type="entry name" value="LTP_2"/>
    <property type="match status" value="1"/>
</dbReference>
<name>A0A7J7DP77_TRIWF</name>
<evidence type="ECO:0000313" key="6">
    <source>
        <dbReference type="Proteomes" id="UP000593562"/>
    </source>
</evidence>
<reference evidence="5 6" key="1">
    <citation type="journal article" date="2020" name="Nat. Commun.">
        <title>Genome of Tripterygium wilfordii and identification of cytochrome P450 involved in triptolide biosynthesis.</title>
        <authorList>
            <person name="Tu L."/>
            <person name="Su P."/>
            <person name="Zhang Z."/>
            <person name="Gao L."/>
            <person name="Wang J."/>
            <person name="Hu T."/>
            <person name="Zhou J."/>
            <person name="Zhang Y."/>
            <person name="Zhao Y."/>
            <person name="Liu Y."/>
            <person name="Song Y."/>
            <person name="Tong Y."/>
            <person name="Lu Y."/>
            <person name="Yang J."/>
            <person name="Xu C."/>
            <person name="Jia M."/>
            <person name="Peters R.J."/>
            <person name="Huang L."/>
            <person name="Gao W."/>
        </authorList>
    </citation>
    <scope>NUCLEOTIDE SEQUENCE [LARGE SCALE GENOMIC DNA]</scope>
    <source>
        <strain evidence="6">cv. XIE 37</strain>
        <tissue evidence="5">Leaf</tissue>
    </source>
</reference>
<feature type="domain" description="Bifunctional inhibitor/plant lipid transfer protein/seed storage helical" evidence="4">
    <location>
        <begin position="32"/>
        <end position="98"/>
    </location>
</feature>
<dbReference type="InterPro" id="IPR016140">
    <property type="entry name" value="Bifunc_inhib/LTP/seed_store"/>
</dbReference>
<dbReference type="Gene3D" id="1.10.110.10">
    <property type="entry name" value="Plant lipid-transfer and hydrophobic proteins"/>
    <property type="match status" value="1"/>
</dbReference>
<dbReference type="AlphaFoldDB" id="A0A7J7DP77"/>
<feature type="signal peptide" evidence="3">
    <location>
        <begin position="1"/>
        <end position="29"/>
    </location>
</feature>
<dbReference type="GO" id="GO:0008289">
    <property type="term" value="F:lipid binding"/>
    <property type="evidence" value="ECO:0007669"/>
    <property type="project" value="UniProtKB-KW"/>
</dbReference>
<sequence>MKKMMSMKVVSVCALLVMVVALAPMAAEAVVCNPRVLEPCTWAIMSLTPPSSQCCVKVREQSSCLCEYLRQPQLWPFFNSPNTRLVASSCGVPFPNRC</sequence>
<evidence type="ECO:0000313" key="5">
    <source>
        <dbReference type="EMBL" id="KAF5748004.1"/>
    </source>
</evidence>
<gene>
    <name evidence="5" type="ORF">HS088_TW05G00736</name>
</gene>
<dbReference type="InParanoid" id="A0A7J7DP77"/>
<keyword evidence="2" id="KW-0446">Lipid-binding</keyword>
<evidence type="ECO:0000259" key="4">
    <source>
        <dbReference type="SMART" id="SM00499"/>
    </source>
</evidence>
<dbReference type="FunCoup" id="A0A7J7DP77">
    <property type="interactions" value="433"/>
</dbReference>
<dbReference type="PANTHER" id="PTHR33214:SF44">
    <property type="entry name" value="NON-SPECIFIC LIPID TRANSFER PROTEIN GPI-ANCHORED 33"/>
    <property type="match status" value="1"/>
</dbReference>
<protein>
    <submittedName>
        <fullName evidence="5">Non-specific lipid-transfer protein AKCS9-like</fullName>
    </submittedName>
</protein>
<keyword evidence="1" id="KW-0813">Transport</keyword>
<dbReference type="PANTHER" id="PTHR33214">
    <property type="entry name" value="BIFUNCTIONAL INHIBITOR/LIPID-TRANSFER PROTEIN/SEED STORAGE 2S ALBUMIN SUPERFAMILY PROTEIN"/>
    <property type="match status" value="1"/>
</dbReference>
<evidence type="ECO:0000256" key="1">
    <source>
        <dbReference type="ARBA" id="ARBA00022448"/>
    </source>
</evidence>
<dbReference type="EMBL" id="JAAARO010000005">
    <property type="protein sequence ID" value="KAF5748004.1"/>
    <property type="molecule type" value="Genomic_DNA"/>
</dbReference>
<comment type="caution">
    <text evidence="5">The sequence shown here is derived from an EMBL/GenBank/DDBJ whole genome shotgun (WGS) entry which is preliminary data.</text>
</comment>
<evidence type="ECO:0000256" key="3">
    <source>
        <dbReference type="SAM" id="SignalP"/>
    </source>
</evidence>
<dbReference type="SMART" id="SM00499">
    <property type="entry name" value="AAI"/>
    <property type="match status" value="1"/>
</dbReference>
<feature type="chain" id="PRO_5029834592" evidence="3">
    <location>
        <begin position="30"/>
        <end position="98"/>
    </location>
</feature>
<accession>A0A7J7DP77</accession>
<keyword evidence="3" id="KW-0732">Signal</keyword>
<keyword evidence="6" id="KW-1185">Reference proteome</keyword>
<dbReference type="SUPFAM" id="SSF47699">
    <property type="entry name" value="Bifunctional inhibitor/lipid-transfer protein/seed storage 2S albumin"/>
    <property type="match status" value="1"/>
</dbReference>
<dbReference type="Proteomes" id="UP000593562">
    <property type="component" value="Unassembled WGS sequence"/>
</dbReference>
<dbReference type="GO" id="GO:0006869">
    <property type="term" value="P:lipid transport"/>
    <property type="evidence" value="ECO:0007669"/>
    <property type="project" value="InterPro"/>
</dbReference>
<proteinExistence type="predicted"/>
<evidence type="ECO:0000256" key="2">
    <source>
        <dbReference type="ARBA" id="ARBA00023121"/>
    </source>
</evidence>
<organism evidence="5 6">
    <name type="scientific">Tripterygium wilfordii</name>
    <name type="common">Thunder God vine</name>
    <dbReference type="NCBI Taxonomy" id="458696"/>
    <lineage>
        <taxon>Eukaryota</taxon>
        <taxon>Viridiplantae</taxon>
        <taxon>Streptophyta</taxon>
        <taxon>Embryophyta</taxon>
        <taxon>Tracheophyta</taxon>
        <taxon>Spermatophyta</taxon>
        <taxon>Magnoliopsida</taxon>
        <taxon>eudicotyledons</taxon>
        <taxon>Gunneridae</taxon>
        <taxon>Pentapetalae</taxon>
        <taxon>rosids</taxon>
        <taxon>fabids</taxon>
        <taxon>Celastrales</taxon>
        <taxon>Celastraceae</taxon>
        <taxon>Tripterygium</taxon>
    </lineage>
</organism>
<dbReference type="InterPro" id="IPR036312">
    <property type="entry name" value="Bifun_inhib/LTP/seed_sf"/>
</dbReference>
<dbReference type="InterPro" id="IPR033872">
    <property type="entry name" value="nsLTP2"/>
</dbReference>
<dbReference type="CDD" id="cd01959">
    <property type="entry name" value="nsLTP2"/>
    <property type="match status" value="1"/>
</dbReference>